<gene>
    <name evidence="1" type="ORF">EVAR_29834_1</name>
</gene>
<comment type="caution">
    <text evidence="1">The sequence shown here is derived from an EMBL/GenBank/DDBJ whole genome shotgun (WGS) entry which is preliminary data.</text>
</comment>
<name>A0A4C1VWM5_EUMVA</name>
<evidence type="ECO:0000313" key="1">
    <source>
        <dbReference type="EMBL" id="GBP42237.1"/>
    </source>
</evidence>
<accession>A0A4C1VWM5</accession>
<dbReference type="AlphaFoldDB" id="A0A4C1VWM5"/>
<dbReference type="Proteomes" id="UP000299102">
    <property type="component" value="Unassembled WGS sequence"/>
</dbReference>
<dbReference type="EMBL" id="BGZK01000414">
    <property type="protein sequence ID" value="GBP42237.1"/>
    <property type="molecule type" value="Genomic_DNA"/>
</dbReference>
<evidence type="ECO:0000313" key="2">
    <source>
        <dbReference type="Proteomes" id="UP000299102"/>
    </source>
</evidence>
<reference evidence="1 2" key="1">
    <citation type="journal article" date="2019" name="Commun. Biol.">
        <title>The bagworm genome reveals a unique fibroin gene that provides high tensile strength.</title>
        <authorList>
            <person name="Kono N."/>
            <person name="Nakamura H."/>
            <person name="Ohtoshi R."/>
            <person name="Tomita M."/>
            <person name="Numata K."/>
            <person name="Arakawa K."/>
        </authorList>
    </citation>
    <scope>NUCLEOTIDE SEQUENCE [LARGE SCALE GENOMIC DNA]</scope>
</reference>
<keyword evidence="2" id="KW-1185">Reference proteome</keyword>
<proteinExistence type="predicted"/>
<sequence length="188" mass="20881">MLVKGIALCARPDLPYGFLGFSPGPRGFKGPPAKSNQSKIDDMRKNRRAACNPPLILESVLQLRIPIQRIEKSRRLTDIEHLIKFFVHGFAHTNIECAPLSFILNDFPVNPNFVSTFNSGPGTILDFNHRHTFDFNTGPTLGFDLGFALNFNTGIEFSRDGEFLLPITLTIVGYTSDYPPSSLGVNLN</sequence>
<protein>
    <submittedName>
        <fullName evidence="1">Uncharacterized protein</fullName>
    </submittedName>
</protein>
<organism evidence="1 2">
    <name type="scientific">Eumeta variegata</name>
    <name type="common">Bagworm moth</name>
    <name type="synonym">Eumeta japonica</name>
    <dbReference type="NCBI Taxonomy" id="151549"/>
    <lineage>
        <taxon>Eukaryota</taxon>
        <taxon>Metazoa</taxon>
        <taxon>Ecdysozoa</taxon>
        <taxon>Arthropoda</taxon>
        <taxon>Hexapoda</taxon>
        <taxon>Insecta</taxon>
        <taxon>Pterygota</taxon>
        <taxon>Neoptera</taxon>
        <taxon>Endopterygota</taxon>
        <taxon>Lepidoptera</taxon>
        <taxon>Glossata</taxon>
        <taxon>Ditrysia</taxon>
        <taxon>Tineoidea</taxon>
        <taxon>Psychidae</taxon>
        <taxon>Oiketicinae</taxon>
        <taxon>Eumeta</taxon>
    </lineage>
</organism>